<gene>
    <name evidence="2" type="ORF">J0J69_03980</name>
    <name evidence="3" type="ORF">J0J70_10160</name>
</gene>
<reference evidence="3 4" key="1">
    <citation type="submission" date="2021-03" db="EMBL/GenBank/DDBJ databases">
        <title>Comparative Genomics and Metabolomics in the genus Turicibacter.</title>
        <authorList>
            <person name="Maki J."/>
            <person name="Looft T."/>
        </authorList>
    </citation>
    <scope>NUCLEOTIDE SEQUENCE</scope>
    <source>
        <strain evidence="3">ISU324</strain>
        <strain evidence="2 4">MMM721</strain>
    </source>
</reference>
<accession>A0A9Q9CQ84</accession>
<proteinExistence type="predicted"/>
<sequence>MLNSYFYLTMNNDSIVCQQNALNDDQILRAIFLILSRLERDPDLKMARHWMLESETCSLEELEQKLLEFKRLIHDKDDSELLLEFDVEKINVKAHTKLVGMFCAIAYLYTGLDVDGIIKKNLHQDMVNNGIENIKRHLDKEGLKPHRIVNHVVNNQVC</sequence>
<feature type="coiled-coil region" evidence="1">
    <location>
        <begin position="52"/>
        <end position="79"/>
    </location>
</feature>
<keyword evidence="4" id="KW-1185">Reference proteome</keyword>
<evidence type="ECO:0000313" key="4">
    <source>
        <dbReference type="Proteomes" id="UP001058016"/>
    </source>
</evidence>
<dbReference type="Proteomes" id="UP001058016">
    <property type="component" value="Chromosome"/>
</dbReference>
<organism evidence="3 5">
    <name type="scientific">Turicibacter bilis</name>
    <dbReference type="NCBI Taxonomy" id="2735723"/>
    <lineage>
        <taxon>Bacteria</taxon>
        <taxon>Bacillati</taxon>
        <taxon>Bacillota</taxon>
        <taxon>Erysipelotrichia</taxon>
        <taxon>Erysipelotrichales</taxon>
        <taxon>Turicibacteraceae</taxon>
        <taxon>Turicibacter</taxon>
    </lineage>
</organism>
<dbReference type="EMBL" id="CP071249">
    <property type="protein sequence ID" value="UUF06748.1"/>
    <property type="molecule type" value="Genomic_DNA"/>
</dbReference>
<name>A0A9Q9CQ84_9FIRM</name>
<evidence type="ECO:0000313" key="3">
    <source>
        <dbReference type="EMBL" id="UUF07972.1"/>
    </source>
</evidence>
<dbReference type="Proteomes" id="UP001058072">
    <property type="component" value="Chromosome"/>
</dbReference>
<keyword evidence="1" id="KW-0175">Coiled coil</keyword>
<evidence type="ECO:0000313" key="5">
    <source>
        <dbReference type="Proteomes" id="UP001058072"/>
    </source>
</evidence>
<dbReference type="AlphaFoldDB" id="A0A9Q9CQ84"/>
<evidence type="ECO:0000313" key="2">
    <source>
        <dbReference type="EMBL" id="UUF06748.1"/>
    </source>
</evidence>
<evidence type="ECO:0000256" key="1">
    <source>
        <dbReference type="SAM" id="Coils"/>
    </source>
</evidence>
<dbReference type="RefSeq" id="WP_068758863.1">
    <property type="nucleotide sequence ID" value="NZ_CP071249.1"/>
</dbReference>
<dbReference type="EMBL" id="CP071250">
    <property type="protein sequence ID" value="UUF07972.1"/>
    <property type="molecule type" value="Genomic_DNA"/>
</dbReference>
<protein>
    <submittedName>
        <fullName evidence="3">Uncharacterized protein</fullName>
    </submittedName>
</protein>